<evidence type="ECO:0000256" key="1">
    <source>
        <dbReference type="SAM" id="Phobius"/>
    </source>
</evidence>
<keyword evidence="1" id="KW-1133">Transmembrane helix</keyword>
<comment type="caution">
    <text evidence="2">The sequence shown here is derived from an EMBL/GenBank/DDBJ whole genome shotgun (WGS) entry which is preliminary data.</text>
</comment>
<accession>A0A8S1DUL1</accession>
<organism evidence="2 3">
    <name type="scientific">Cloeon dipterum</name>
    <dbReference type="NCBI Taxonomy" id="197152"/>
    <lineage>
        <taxon>Eukaryota</taxon>
        <taxon>Metazoa</taxon>
        <taxon>Ecdysozoa</taxon>
        <taxon>Arthropoda</taxon>
        <taxon>Hexapoda</taxon>
        <taxon>Insecta</taxon>
        <taxon>Pterygota</taxon>
        <taxon>Palaeoptera</taxon>
        <taxon>Ephemeroptera</taxon>
        <taxon>Pisciforma</taxon>
        <taxon>Baetidae</taxon>
        <taxon>Cloeon</taxon>
    </lineage>
</organism>
<proteinExistence type="predicted"/>
<dbReference type="OrthoDB" id="7471137at2759"/>
<protein>
    <submittedName>
        <fullName evidence="2">Uncharacterized protein</fullName>
    </submittedName>
</protein>
<evidence type="ECO:0000313" key="2">
    <source>
        <dbReference type="EMBL" id="CAB3384674.1"/>
    </source>
</evidence>
<feature type="transmembrane region" description="Helical" evidence="1">
    <location>
        <begin position="70"/>
        <end position="91"/>
    </location>
</feature>
<keyword evidence="3" id="KW-1185">Reference proteome</keyword>
<keyword evidence="1" id="KW-0812">Transmembrane</keyword>
<dbReference type="EMBL" id="CADEPI010000365">
    <property type="protein sequence ID" value="CAB3384674.1"/>
    <property type="molecule type" value="Genomic_DNA"/>
</dbReference>
<reference evidence="2 3" key="1">
    <citation type="submission" date="2020-04" db="EMBL/GenBank/DDBJ databases">
        <authorList>
            <person name="Alioto T."/>
            <person name="Alioto T."/>
            <person name="Gomez Garrido J."/>
        </authorList>
    </citation>
    <scope>NUCLEOTIDE SEQUENCE [LARGE SCALE GENOMIC DNA]</scope>
</reference>
<dbReference type="Proteomes" id="UP000494165">
    <property type="component" value="Unassembled WGS sequence"/>
</dbReference>
<evidence type="ECO:0000313" key="3">
    <source>
        <dbReference type="Proteomes" id="UP000494165"/>
    </source>
</evidence>
<gene>
    <name evidence="2" type="ORF">CLODIP_2_CD09039</name>
</gene>
<dbReference type="AlphaFoldDB" id="A0A8S1DUL1"/>
<name>A0A8S1DUL1_9INSE</name>
<keyword evidence="1" id="KW-0472">Membrane</keyword>
<sequence>MRLGADRQGTVFEQHRKDAIRSCGTFSVQDVQQGAELARRDGVQLAQCSDISSWTGARRMNGKSVPAGALWGRLVFLTPTACSAFAFLGIIQERCGHRQFVSAWMTNIFHPACTNMTTLIEPSKYDELLKTTGEQNKTISLELRKGMEAFTSKLKEKDSMINSLALRVNESIGALAQH</sequence>